<sequence length="372" mass="42831">MKIFYIFQLIYVLNIQWIINANLNDATKSKNIQEVNCGQNKTDSEITDSFPFPVQSNPMLPKPSMTYGLMTNGRINSIEIINQKTCIPSIIFCLKNLEKLVINNSYFCDSSKQINGKMEYLPEQIIKLEKLKTLKISHVNLISLPNVIGNLPSLKDLTISHVNLRFLPKTIGNLFNLKDLSISHANIAFLPETIGNLSHLRYLSICNTPLRSLPKTISNIKSLERITLKYNPQLHSIRKIHDLPALYTLDVRHCSVQDLPRNLPKLNDLYMSSNKLAKLNFDIGTLSNKKNKSQNFEFDNNYIELIAPEIRYVHTLSRLHLAQNQLHTLPDDIFNMTRLTYLNLSNNNFSTYDNQHLNKRFSETNPELEVVF</sequence>
<proteinExistence type="predicted"/>
<dbReference type="InterPro" id="IPR003591">
    <property type="entry name" value="Leu-rich_rpt_typical-subtyp"/>
</dbReference>
<dbReference type="EMBL" id="CAJOBB010004921">
    <property type="protein sequence ID" value="CAF4108536.1"/>
    <property type="molecule type" value="Genomic_DNA"/>
</dbReference>
<dbReference type="AlphaFoldDB" id="A0A815F829"/>
<dbReference type="SUPFAM" id="SSF52058">
    <property type="entry name" value="L domain-like"/>
    <property type="match status" value="1"/>
</dbReference>
<dbReference type="SMART" id="SM00369">
    <property type="entry name" value="LRR_TYP"/>
    <property type="match status" value="4"/>
</dbReference>
<dbReference type="Proteomes" id="UP000663868">
    <property type="component" value="Unassembled WGS sequence"/>
</dbReference>
<dbReference type="PANTHER" id="PTHR45752:SF187">
    <property type="entry name" value="LEUCINE-RICH REPEAT AND IQ DOMAIN-CONTAINING PROTEIN 4"/>
    <property type="match status" value="1"/>
</dbReference>
<feature type="signal peptide" evidence="3">
    <location>
        <begin position="1"/>
        <end position="21"/>
    </location>
</feature>
<evidence type="ECO:0000313" key="5">
    <source>
        <dbReference type="EMBL" id="CAF4108536.1"/>
    </source>
</evidence>
<dbReference type="InterPro" id="IPR001611">
    <property type="entry name" value="Leu-rich_rpt"/>
</dbReference>
<dbReference type="EMBL" id="CAJNOE010000749">
    <property type="protein sequence ID" value="CAF1324931.1"/>
    <property type="molecule type" value="Genomic_DNA"/>
</dbReference>
<evidence type="ECO:0000313" key="6">
    <source>
        <dbReference type="Proteomes" id="UP000663860"/>
    </source>
</evidence>
<organism evidence="4 6">
    <name type="scientific">Adineta steineri</name>
    <dbReference type="NCBI Taxonomy" id="433720"/>
    <lineage>
        <taxon>Eukaryota</taxon>
        <taxon>Metazoa</taxon>
        <taxon>Spiralia</taxon>
        <taxon>Gnathifera</taxon>
        <taxon>Rotifera</taxon>
        <taxon>Eurotatoria</taxon>
        <taxon>Bdelloidea</taxon>
        <taxon>Adinetida</taxon>
        <taxon>Adinetidae</taxon>
        <taxon>Adineta</taxon>
    </lineage>
</organism>
<evidence type="ECO:0000256" key="3">
    <source>
        <dbReference type="SAM" id="SignalP"/>
    </source>
</evidence>
<dbReference type="InterPro" id="IPR050715">
    <property type="entry name" value="LRR-SigEffector_domain"/>
</dbReference>
<accession>A0A815F829</accession>
<protein>
    <submittedName>
        <fullName evidence="4">Uncharacterized protein</fullName>
    </submittedName>
</protein>
<dbReference type="PANTHER" id="PTHR45752">
    <property type="entry name" value="LEUCINE-RICH REPEAT-CONTAINING"/>
    <property type="match status" value="1"/>
</dbReference>
<keyword evidence="3" id="KW-0732">Signal</keyword>
<feature type="chain" id="PRO_5036227400" evidence="3">
    <location>
        <begin position="22"/>
        <end position="372"/>
    </location>
</feature>
<dbReference type="Gene3D" id="3.80.10.10">
    <property type="entry name" value="Ribonuclease Inhibitor"/>
    <property type="match status" value="2"/>
</dbReference>
<name>A0A815F829_9BILA</name>
<keyword evidence="2" id="KW-0677">Repeat</keyword>
<dbReference type="InterPro" id="IPR032675">
    <property type="entry name" value="LRR_dom_sf"/>
</dbReference>
<reference evidence="4" key="1">
    <citation type="submission" date="2021-02" db="EMBL/GenBank/DDBJ databases">
        <authorList>
            <person name="Nowell W R."/>
        </authorList>
    </citation>
    <scope>NUCLEOTIDE SEQUENCE</scope>
</reference>
<evidence type="ECO:0000256" key="2">
    <source>
        <dbReference type="ARBA" id="ARBA00022737"/>
    </source>
</evidence>
<dbReference type="Proteomes" id="UP000663860">
    <property type="component" value="Unassembled WGS sequence"/>
</dbReference>
<dbReference type="Pfam" id="PF13855">
    <property type="entry name" value="LRR_8"/>
    <property type="match status" value="1"/>
</dbReference>
<evidence type="ECO:0000256" key="1">
    <source>
        <dbReference type="ARBA" id="ARBA00022614"/>
    </source>
</evidence>
<comment type="caution">
    <text evidence="4">The sequence shown here is derived from an EMBL/GenBank/DDBJ whole genome shotgun (WGS) entry which is preliminary data.</text>
</comment>
<gene>
    <name evidence="4" type="ORF">IZO911_LOCUS35358</name>
    <name evidence="5" type="ORF">KXQ929_LOCUS34945</name>
</gene>
<evidence type="ECO:0000313" key="4">
    <source>
        <dbReference type="EMBL" id="CAF1324931.1"/>
    </source>
</evidence>
<keyword evidence="1" id="KW-0433">Leucine-rich repeat</keyword>